<dbReference type="InterPro" id="IPR001138">
    <property type="entry name" value="Zn2Cys6_DnaBD"/>
</dbReference>
<dbReference type="InterPro" id="IPR036864">
    <property type="entry name" value="Zn2-C6_fun-type_DNA-bd_sf"/>
</dbReference>
<comment type="caution">
    <text evidence="5">The sequence shown here is derived from an EMBL/GenBank/DDBJ whole genome shotgun (WGS) entry which is preliminary data.</text>
</comment>
<dbReference type="GO" id="GO:0000981">
    <property type="term" value="F:DNA-binding transcription factor activity, RNA polymerase II-specific"/>
    <property type="evidence" value="ECO:0007669"/>
    <property type="project" value="InterPro"/>
</dbReference>
<accession>A0A8S8ZRV4</accession>
<evidence type="ECO:0000259" key="4">
    <source>
        <dbReference type="PROSITE" id="PS50048"/>
    </source>
</evidence>
<evidence type="ECO:0000313" key="5">
    <source>
        <dbReference type="EMBL" id="KAA8631656.1"/>
    </source>
</evidence>
<sequence length="896" mass="98334">MSDSGEGSQCTPSPSPSTENESTGPVCTSPCEDKPSSLAKIEAATPSKKRPSKASPADSQNPRPAKRRAARACLTCRNRKVRCNVVEGGLPCNNCKWDRVECVVMESRRRKKNMLAGQDVPNGVAAVGGELGARTLGHQPILSSQQLAAHANASLMAGFQMMNGAGLPLSMGNALMQPLYAQAAQTQGLWNSPSLPEASARLWQNPQLMTTMPGNFANPSATVVNPLPTPTSISTPPPQPFLQPNLQPKPNRTVSPHLPNFFKPLPPKDAVDVQYMMAKGAFTIPTPEVQNAMLKAYVEYVHPYMPLLELRQFLTAIHSNGQSGQISLVLYQAVMFAGSNFVDQKYLDAAGLGSRRNARKELFMRTRVLYDCDVEKDRLDLVQSLLLMTYWYETPEDQKDTWHWIGVAISLGLTIGIHRNPANLAMPPAQRKLWKRIWWCCFMRDRLIALGMRRPTRIKDEDFDVPMLEESDFEIVELPADNQLLGPNCAVVRNVATQRQLARLCIQKARICVGISHMIKTQYTVLNHDGGLPAGQTTSSTTMLFPNKSLNNIQEVQKVDQMLESWRLQLPEDCQYRPLLTEALAEEDKPVAVHRTLLHMVYHTTVSALHRPHYLTMEQAATQSAQTSMIAQQARSKVHHAATMVTRMAEDLLRHGLAKYLPTTAVTVTLPAMTVHLLHSRSPDPELSQQARRDFEVCAKLLLQLRGMYAAAEFAHGFLMGVEARHKATAISPQGPQGPQAATVNLGPQIQLGPQKEPTPPPETSSSFQPANTPFYRPPQVDAMVSGVGHGPGALVLVNVDSGGSTPPQTDVEDMSSAGLTPPVDKTAYEAIQTTAMDCDTNDPMANYFDDAFGSILDPEAVDGDFMEAFTMSHENDDEWMFDGPCNTNPAPAAVC</sequence>
<dbReference type="InterPro" id="IPR052761">
    <property type="entry name" value="Fungal_Detox/Toxin_TFs"/>
</dbReference>
<dbReference type="PANTHER" id="PTHR47425:SF2">
    <property type="entry name" value="FARB-RELATED"/>
    <property type="match status" value="1"/>
</dbReference>
<dbReference type="AlphaFoldDB" id="A0A8S8ZRV4"/>
<gene>
    <name evidence="5" type="ORF">SMACR_02522</name>
</gene>
<dbReference type="Pfam" id="PF00172">
    <property type="entry name" value="Zn_clus"/>
    <property type="match status" value="1"/>
</dbReference>
<feature type="region of interest" description="Disordered" evidence="3">
    <location>
        <begin position="804"/>
        <end position="823"/>
    </location>
</feature>
<dbReference type="SUPFAM" id="SSF57701">
    <property type="entry name" value="Zn2/Cys6 DNA-binding domain"/>
    <property type="match status" value="1"/>
</dbReference>
<dbReference type="SMART" id="SM00066">
    <property type="entry name" value="GAL4"/>
    <property type="match status" value="1"/>
</dbReference>
<feature type="domain" description="Zn(2)-C6 fungal-type" evidence="4">
    <location>
        <begin position="72"/>
        <end position="104"/>
    </location>
</feature>
<proteinExistence type="predicted"/>
<keyword evidence="2" id="KW-0539">Nucleus</keyword>
<dbReference type="Gene3D" id="4.10.240.10">
    <property type="entry name" value="Zn(2)-C6 fungal-type DNA-binding domain"/>
    <property type="match status" value="1"/>
</dbReference>
<dbReference type="VEuPathDB" id="FungiDB:SMAC_02522"/>
<feature type="compositionally biased region" description="Low complexity" evidence="3">
    <location>
        <begin position="16"/>
        <end position="25"/>
    </location>
</feature>
<dbReference type="EMBL" id="NMPR01000071">
    <property type="protein sequence ID" value="KAA8631656.1"/>
    <property type="molecule type" value="Genomic_DNA"/>
</dbReference>
<dbReference type="OMA" id="WDNVECI"/>
<name>A0A8S8ZRV4_SORMA</name>
<evidence type="ECO:0000256" key="3">
    <source>
        <dbReference type="SAM" id="MobiDB-lite"/>
    </source>
</evidence>
<feature type="region of interest" description="Disordered" evidence="3">
    <location>
        <begin position="1"/>
        <end position="67"/>
    </location>
</feature>
<dbReference type="PROSITE" id="PS00463">
    <property type="entry name" value="ZN2_CY6_FUNGAL_1"/>
    <property type="match status" value="1"/>
</dbReference>
<dbReference type="PROSITE" id="PS50048">
    <property type="entry name" value="ZN2_CY6_FUNGAL_2"/>
    <property type="match status" value="1"/>
</dbReference>
<feature type="compositionally biased region" description="Polar residues" evidence="3">
    <location>
        <begin position="1"/>
        <end position="10"/>
    </location>
</feature>
<dbReference type="GO" id="GO:0006351">
    <property type="term" value="P:DNA-templated transcription"/>
    <property type="evidence" value="ECO:0007669"/>
    <property type="project" value="InterPro"/>
</dbReference>
<dbReference type="InterPro" id="IPR007219">
    <property type="entry name" value="XnlR_reg_dom"/>
</dbReference>
<dbReference type="SMART" id="SM00906">
    <property type="entry name" value="Fungal_trans"/>
    <property type="match status" value="1"/>
</dbReference>
<dbReference type="CDD" id="cd00067">
    <property type="entry name" value="GAL4"/>
    <property type="match status" value="1"/>
</dbReference>
<evidence type="ECO:0000256" key="1">
    <source>
        <dbReference type="ARBA" id="ARBA00022723"/>
    </source>
</evidence>
<evidence type="ECO:0000313" key="6">
    <source>
        <dbReference type="Proteomes" id="UP000433876"/>
    </source>
</evidence>
<keyword evidence="1" id="KW-0479">Metal-binding</keyword>
<feature type="region of interest" description="Disordered" evidence="3">
    <location>
        <begin position="750"/>
        <end position="769"/>
    </location>
</feature>
<dbReference type="GO" id="GO:0003677">
    <property type="term" value="F:DNA binding"/>
    <property type="evidence" value="ECO:0007669"/>
    <property type="project" value="InterPro"/>
</dbReference>
<evidence type="ECO:0000256" key="2">
    <source>
        <dbReference type="ARBA" id="ARBA00023242"/>
    </source>
</evidence>
<dbReference type="Pfam" id="PF04082">
    <property type="entry name" value="Fungal_trans"/>
    <property type="match status" value="1"/>
</dbReference>
<protein>
    <recommendedName>
        <fullName evidence="4">Zn(2)-C6 fungal-type domain-containing protein</fullName>
    </recommendedName>
</protein>
<organism evidence="5 6">
    <name type="scientific">Sordaria macrospora</name>
    <dbReference type="NCBI Taxonomy" id="5147"/>
    <lineage>
        <taxon>Eukaryota</taxon>
        <taxon>Fungi</taxon>
        <taxon>Dikarya</taxon>
        <taxon>Ascomycota</taxon>
        <taxon>Pezizomycotina</taxon>
        <taxon>Sordariomycetes</taxon>
        <taxon>Sordariomycetidae</taxon>
        <taxon>Sordariales</taxon>
        <taxon>Sordariaceae</taxon>
        <taxon>Sordaria</taxon>
    </lineage>
</organism>
<reference evidence="5 6" key="1">
    <citation type="submission" date="2017-07" db="EMBL/GenBank/DDBJ databases">
        <title>Genome sequence of the Sordaria macrospora wild type strain R19027.</title>
        <authorList>
            <person name="Nowrousian M."/>
            <person name="Teichert I."/>
            <person name="Kueck U."/>
        </authorList>
    </citation>
    <scope>NUCLEOTIDE SEQUENCE [LARGE SCALE GENOMIC DNA]</scope>
    <source>
        <strain evidence="5 6">R19027</strain>
        <tissue evidence="5">Mycelium</tissue>
    </source>
</reference>
<dbReference type="CDD" id="cd12148">
    <property type="entry name" value="fungal_TF_MHR"/>
    <property type="match status" value="1"/>
</dbReference>
<dbReference type="Proteomes" id="UP000433876">
    <property type="component" value="Unassembled WGS sequence"/>
</dbReference>
<dbReference type="GO" id="GO:0008270">
    <property type="term" value="F:zinc ion binding"/>
    <property type="evidence" value="ECO:0007669"/>
    <property type="project" value="InterPro"/>
</dbReference>
<dbReference type="PANTHER" id="PTHR47425">
    <property type="entry name" value="FARB-RELATED"/>
    <property type="match status" value="1"/>
</dbReference>